<evidence type="ECO:0000313" key="3">
    <source>
        <dbReference type="Proteomes" id="UP001498771"/>
    </source>
</evidence>
<gene>
    <name evidence="2" type="ORF">BZA70DRAFT_280584</name>
</gene>
<proteinExistence type="predicted"/>
<dbReference type="RefSeq" id="XP_064767401.1">
    <property type="nucleotide sequence ID" value="XM_064912989.1"/>
</dbReference>
<name>A0ABR1F3E0_9ASCO</name>
<feature type="compositionally biased region" description="Low complexity" evidence="1">
    <location>
        <begin position="169"/>
        <end position="183"/>
    </location>
</feature>
<comment type="caution">
    <text evidence="2">The sequence shown here is derived from an EMBL/GenBank/DDBJ whole genome shotgun (WGS) entry which is preliminary data.</text>
</comment>
<protein>
    <submittedName>
        <fullName evidence="2">Uncharacterized protein</fullName>
    </submittedName>
</protein>
<evidence type="ECO:0000313" key="2">
    <source>
        <dbReference type="EMBL" id="KAK7204368.1"/>
    </source>
</evidence>
<feature type="region of interest" description="Disordered" evidence="1">
    <location>
        <begin position="165"/>
        <end position="189"/>
    </location>
</feature>
<dbReference type="Proteomes" id="UP001498771">
    <property type="component" value="Unassembled WGS sequence"/>
</dbReference>
<reference evidence="2 3" key="1">
    <citation type="submission" date="2024-03" db="EMBL/GenBank/DDBJ databases">
        <title>Genome-scale model development and genomic sequencing of the oleaginous clade Lipomyces.</title>
        <authorList>
            <consortium name="Lawrence Berkeley National Laboratory"/>
            <person name="Czajka J.J."/>
            <person name="Han Y."/>
            <person name="Kim J."/>
            <person name="Mondo S.J."/>
            <person name="Hofstad B.A."/>
            <person name="Robles A."/>
            <person name="Haridas S."/>
            <person name="Riley R."/>
            <person name="LaButti K."/>
            <person name="Pangilinan J."/>
            <person name="Andreopoulos W."/>
            <person name="Lipzen A."/>
            <person name="Yan J."/>
            <person name="Wang M."/>
            <person name="Ng V."/>
            <person name="Grigoriev I.V."/>
            <person name="Spatafora J.W."/>
            <person name="Magnuson J.K."/>
            <person name="Baker S.E."/>
            <person name="Pomraning K.R."/>
        </authorList>
    </citation>
    <scope>NUCLEOTIDE SEQUENCE [LARGE SCALE GENOMIC DNA]</scope>
    <source>
        <strain evidence="2 3">Phaff 52-87</strain>
    </source>
</reference>
<sequence>MLRRSRLICRVDERYVSLLSKTVCLQRRWSARDAAEDAVKNHDIGEDEERKAAGTGLGGALDSLFTLVSNHEETLRPVYFPPVTSPPFSAGMKNRKSKAVDERRGRGHEMLAASKQSASRLAQQSADKLAEFSASIDPVRFSDSVEAHNKSAQMRAEKLTNSFNKHLSHASPSSEPSVSAAKAKAAEHKSPVHAHYSAVLAGLKGIGPRKTVPEDKARQQPVELESMTTADLRKLLNECATEAEVLEFFQQTLRGGRLTTQLATQILWRSKVKSAEGFDEMLAIAQGNSKFSAWPDEDLEVFEKEVWLRRLTVSQFFGARGSEDDEPMTEDTRQYLKALFSSMFETIWVPLIKEGELSNDAVRTLWFLAGMTETEFDVLGQIVYGWASGFDKFSAPERFTIANAVVQMWVTGVTAQRPRTAEISESFFVNGANVAADAGIEPAQYIVPFKYASIRFVSALHRGRGLTSRETAHVRMIVEIVKVKTVNPDTEFVRRALDVLNWHESELDEKVPAVVDAARVLLEFVSDSGVLLRRISTLREALAWSEMDERVALIAKKIGWEAAQEEGLQTTGEEIVVGPANVLV</sequence>
<dbReference type="EMBL" id="JBBJBU010000008">
    <property type="protein sequence ID" value="KAK7204368.1"/>
    <property type="molecule type" value="Genomic_DNA"/>
</dbReference>
<evidence type="ECO:0000256" key="1">
    <source>
        <dbReference type="SAM" id="MobiDB-lite"/>
    </source>
</evidence>
<dbReference type="GeneID" id="90038501"/>
<keyword evidence="3" id="KW-1185">Reference proteome</keyword>
<accession>A0ABR1F3E0</accession>
<organism evidence="2 3">
    <name type="scientific">Myxozyma melibiosi</name>
    <dbReference type="NCBI Taxonomy" id="54550"/>
    <lineage>
        <taxon>Eukaryota</taxon>
        <taxon>Fungi</taxon>
        <taxon>Dikarya</taxon>
        <taxon>Ascomycota</taxon>
        <taxon>Saccharomycotina</taxon>
        <taxon>Lipomycetes</taxon>
        <taxon>Lipomycetales</taxon>
        <taxon>Lipomycetaceae</taxon>
        <taxon>Myxozyma</taxon>
    </lineage>
</organism>